<dbReference type="Proteomes" id="UP000182466">
    <property type="component" value="Unassembled WGS sequence"/>
</dbReference>
<dbReference type="STRING" id="999627.SAMN05216236_10246"/>
<dbReference type="eggNOG" id="COG5614">
    <property type="taxonomic scope" value="Bacteria"/>
</dbReference>
<reference evidence="1 2" key="1">
    <citation type="submission" date="2016-10" db="EMBL/GenBank/DDBJ databases">
        <authorList>
            <person name="de Groot N.N."/>
        </authorList>
    </citation>
    <scope>NUCLEOTIDE SEQUENCE [LARGE SCALE GENOMIC DNA]</scope>
    <source>
        <strain evidence="1 2">CGMCC 1.10959</strain>
    </source>
</reference>
<evidence type="ECO:0000313" key="2">
    <source>
        <dbReference type="Proteomes" id="UP000182466"/>
    </source>
</evidence>
<dbReference type="AlphaFoldDB" id="A0A1I6Y319"/>
<name>A0A1I6Y319_9RHOB</name>
<dbReference type="OrthoDB" id="7570189at2"/>
<evidence type="ECO:0000313" key="1">
    <source>
        <dbReference type="EMBL" id="SFT44930.1"/>
    </source>
</evidence>
<keyword evidence="2" id="KW-1185">Reference proteome</keyword>
<dbReference type="InterPro" id="IPR008767">
    <property type="entry name" value="Phage_SPP1_head-tail_adaptor"/>
</dbReference>
<proteinExistence type="predicted"/>
<dbReference type="RefSeq" id="WP_027260492.1">
    <property type="nucleotide sequence ID" value="NZ_FPAW01000002.1"/>
</dbReference>
<organism evidence="1 2">
    <name type="scientific">Sedimentitalea nanhaiensis</name>
    <dbReference type="NCBI Taxonomy" id="999627"/>
    <lineage>
        <taxon>Bacteria</taxon>
        <taxon>Pseudomonadati</taxon>
        <taxon>Pseudomonadota</taxon>
        <taxon>Alphaproteobacteria</taxon>
        <taxon>Rhodobacterales</taxon>
        <taxon>Paracoccaceae</taxon>
        <taxon>Sedimentitalea</taxon>
    </lineage>
</organism>
<sequence length="112" mass="12461">MSLPQLNRRLVLEAPFRAPDGAGGYAEIWQALGEHWAEVRTRTGGERSEAGVPVSTVTYNIVVRGAPYGSAARPMPEQRFRDGERLFLIQAIAERDPEGRFLTCFAEEEIVT</sequence>
<protein>
    <submittedName>
        <fullName evidence="1">Head-tail adaptor</fullName>
    </submittedName>
</protein>
<dbReference type="Gene3D" id="2.40.10.270">
    <property type="entry name" value="Bacteriophage SPP1 head-tail adaptor protein"/>
    <property type="match status" value="1"/>
</dbReference>
<accession>A0A1I6Y319</accession>
<dbReference type="EMBL" id="FPAW01000002">
    <property type="protein sequence ID" value="SFT44930.1"/>
    <property type="molecule type" value="Genomic_DNA"/>
</dbReference>
<dbReference type="Pfam" id="PF05521">
    <property type="entry name" value="Phage_HCP"/>
    <property type="match status" value="1"/>
</dbReference>
<gene>
    <name evidence="1" type="ORF">SAMN05216236_10246</name>
</gene>
<dbReference type="InterPro" id="IPR038666">
    <property type="entry name" value="SSP1_head-tail_sf"/>
</dbReference>